<sequence length="64" mass="7300">METRKATGRVVYPWEKCSIIAESEGLGGRESDRIRWSGSCQALRFTPIALRRLVCGFREPMRIA</sequence>
<reference evidence="1 2" key="1">
    <citation type="journal article" date="2019" name="Int. J. Syst. Evol. Microbiol.">
        <title>The Global Catalogue of Microorganisms (GCM) 10K type strain sequencing project: providing services to taxonomists for standard genome sequencing and annotation.</title>
        <authorList>
            <consortium name="The Broad Institute Genomics Platform"/>
            <consortium name="The Broad Institute Genome Sequencing Center for Infectious Disease"/>
            <person name="Wu L."/>
            <person name="Ma J."/>
        </authorList>
    </citation>
    <scope>NUCLEOTIDE SEQUENCE [LARGE SCALE GENOMIC DNA]</scope>
    <source>
        <strain evidence="1 2">JCM 16001</strain>
    </source>
</reference>
<dbReference type="Proteomes" id="UP001499851">
    <property type="component" value="Unassembled WGS sequence"/>
</dbReference>
<dbReference type="EMBL" id="BAAAQF010000003">
    <property type="protein sequence ID" value="GAA1663617.1"/>
    <property type="molecule type" value="Genomic_DNA"/>
</dbReference>
<accession>A0ABN2G1A0</accession>
<gene>
    <name evidence="1" type="ORF">GCM10009830_06290</name>
</gene>
<comment type="caution">
    <text evidence="1">The sequence shown here is derived from an EMBL/GenBank/DDBJ whole genome shotgun (WGS) entry which is preliminary data.</text>
</comment>
<keyword evidence="2" id="KW-1185">Reference proteome</keyword>
<name>A0ABN2G1A0_9ACTN</name>
<organism evidence="1 2">
    <name type="scientific">Glycomyces endophyticus</name>
    <dbReference type="NCBI Taxonomy" id="480996"/>
    <lineage>
        <taxon>Bacteria</taxon>
        <taxon>Bacillati</taxon>
        <taxon>Actinomycetota</taxon>
        <taxon>Actinomycetes</taxon>
        <taxon>Glycomycetales</taxon>
        <taxon>Glycomycetaceae</taxon>
        <taxon>Glycomyces</taxon>
    </lineage>
</organism>
<evidence type="ECO:0008006" key="3">
    <source>
        <dbReference type="Google" id="ProtNLM"/>
    </source>
</evidence>
<proteinExistence type="predicted"/>
<evidence type="ECO:0000313" key="2">
    <source>
        <dbReference type="Proteomes" id="UP001499851"/>
    </source>
</evidence>
<protein>
    <recommendedName>
        <fullName evidence="3">Transposase</fullName>
    </recommendedName>
</protein>
<evidence type="ECO:0000313" key="1">
    <source>
        <dbReference type="EMBL" id="GAA1663617.1"/>
    </source>
</evidence>